<keyword evidence="2" id="KW-0597">Phosphoprotein</keyword>
<feature type="domain" description="Phorbol-ester/DAG-type" evidence="13">
    <location>
        <begin position="211"/>
        <end position="255"/>
    </location>
</feature>
<feature type="region of interest" description="Disordered" evidence="11">
    <location>
        <begin position="101"/>
        <end position="135"/>
    </location>
</feature>
<comment type="similarity">
    <text evidence="1">Belongs to the protein kinase superfamily. TKL Ser/Thr protein kinase family.</text>
</comment>
<dbReference type="FunFam" id="3.30.200.20:FF:000034">
    <property type="entry name" value="Kinase suppressor of Ras 1"/>
    <property type="match status" value="1"/>
</dbReference>
<organism evidence="14 15">
    <name type="scientific">Balaenoptera physalus</name>
    <name type="common">Fin whale</name>
    <name type="synonym">Balaena physalus</name>
    <dbReference type="NCBI Taxonomy" id="9770"/>
    <lineage>
        <taxon>Eukaryota</taxon>
        <taxon>Metazoa</taxon>
        <taxon>Chordata</taxon>
        <taxon>Craniata</taxon>
        <taxon>Vertebrata</taxon>
        <taxon>Euteleostomi</taxon>
        <taxon>Mammalia</taxon>
        <taxon>Eutheria</taxon>
        <taxon>Laurasiatheria</taxon>
        <taxon>Artiodactyla</taxon>
        <taxon>Whippomorpha</taxon>
        <taxon>Cetacea</taxon>
        <taxon>Mysticeti</taxon>
        <taxon>Balaenopteridae</taxon>
        <taxon>Balaenoptera</taxon>
    </lineage>
</organism>
<dbReference type="SMART" id="SM00220">
    <property type="entry name" value="S_TKc"/>
    <property type="match status" value="1"/>
</dbReference>
<dbReference type="InterPro" id="IPR000719">
    <property type="entry name" value="Prot_kinase_dom"/>
</dbReference>
<feature type="region of interest" description="Disordered" evidence="11">
    <location>
        <begin position="341"/>
        <end position="382"/>
    </location>
</feature>
<evidence type="ECO:0000256" key="6">
    <source>
        <dbReference type="ARBA" id="ARBA00022777"/>
    </source>
</evidence>
<evidence type="ECO:0000256" key="5">
    <source>
        <dbReference type="ARBA" id="ARBA00022741"/>
    </source>
</evidence>
<evidence type="ECO:0000256" key="8">
    <source>
        <dbReference type="ARBA" id="ARBA00022840"/>
    </source>
</evidence>
<dbReference type="SUPFAM" id="SSF57889">
    <property type="entry name" value="Cysteine-rich domain"/>
    <property type="match status" value="1"/>
</dbReference>
<name>A0A643C7Y2_BALPH</name>
<dbReference type="SMART" id="SM00109">
    <property type="entry name" value="C1"/>
    <property type="match status" value="1"/>
</dbReference>
<accession>A0A643C7Y2</accession>
<dbReference type="FunFam" id="3.30.60.20:FF:000010">
    <property type="entry name" value="Putative kinase suppressor of Ras 1"/>
    <property type="match status" value="1"/>
</dbReference>
<evidence type="ECO:0000256" key="7">
    <source>
        <dbReference type="ARBA" id="ARBA00022833"/>
    </source>
</evidence>
<comment type="catalytic activity">
    <reaction evidence="9">
        <text>L-threonyl-[protein] + ATP = O-phospho-L-threonyl-[protein] + ADP + H(+)</text>
        <dbReference type="Rhea" id="RHEA:46608"/>
        <dbReference type="Rhea" id="RHEA-COMP:11060"/>
        <dbReference type="Rhea" id="RHEA-COMP:11605"/>
        <dbReference type="ChEBI" id="CHEBI:15378"/>
        <dbReference type="ChEBI" id="CHEBI:30013"/>
        <dbReference type="ChEBI" id="CHEBI:30616"/>
        <dbReference type="ChEBI" id="CHEBI:61977"/>
        <dbReference type="ChEBI" id="CHEBI:456216"/>
        <dbReference type="EC" id="2.7.11.1"/>
    </reaction>
</comment>
<dbReference type="SUPFAM" id="SSF56112">
    <property type="entry name" value="Protein kinase-like (PK-like)"/>
    <property type="match status" value="1"/>
</dbReference>
<evidence type="ECO:0000256" key="1">
    <source>
        <dbReference type="ARBA" id="ARBA00005843"/>
    </source>
</evidence>
<keyword evidence="8" id="KW-0067">ATP-binding</keyword>
<feature type="region of interest" description="Disordered" evidence="11">
    <location>
        <begin position="64"/>
        <end position="86"/>
    </location>
</feature>
<dbReference type="InterPro" id="IPR050167">
    <property type="entry name" value="Ser_Thr_protein_kinase"/>
</dbReference>
<feature type="compositionally biased region" description="Polar residues" evidence="11">
    <location>
        <begin position="65"/>
        <end position="78"/>
    </location>
</feature>
<feature type="domain" description="Protein kinase" evidence="12">
    <location>
        <begin position="404"/>
        <end position="674"/>
    </location>
</feature>
<dbReference type="InterPro" id="IPR011009">
    <property type="entry name" value="Kinase-like_dom_sf"/>
</dbReference>
<keyword evidence="15" id="KW-1185">Reference proteome</keyword>
<evidence type="ECO:0000259" key="12">
    <source>
        <dbReference type="PROSITE" id="PS50011"/>
    </source>
</evidence>
<keyword evidence="6" id="KW-0418">Kinase</keyword>
<evidence type="ECO:0000256" key="4">
    <source>
        <dbReference type="ARBA" id="ARBA00022723"/>
    </source>
</evidence>
<dbReference type="InterPro" id="IPR001245">
    <property type="entry name" value="Ser-Thr/Tyr_kinase_cat_dom"/>
</dbReference>
<dbReference type="CDD" id="cd20872">
    <property type="entry name" value="C1_KSR1"/>
    <property type="match status" value="1"/>
</dbReference>
<evidence type="ECO:0000256" key="10">
    <source>
        <dbReference type="ARBA" id="ARBA00048679"/>
    </source>
</evidence>
<dbReference type="EMBL" id="SGJD01002203">
    <property type="protein sequence ID" value="KAB0396336.1"/>
    <property type="molecule type" value="Genomic_DNA"/>
</dbReference>
<evidence type="ECO:0000313" key="14">
    <source>
        <dbReference type="EMBL" id="KAB0396336.1"/>
    </source>
</evidence>
<evidence type="ECO:0000313" key="15">
    <source>
        <dbReference type="Proteomes" id="UP000437017"/>
    </source>
</evidence>
<dbReference type="PROSITE" id="PS00108">
    <property type="entry name" value="PROTEIN_KINASE_ST"/>
    <property type="match status" value="1"/>
</dbReference>
<dbReference type="InterPro" id="IPR008271">
    <property type="entry name" value="Ser/Thr_kinase_AS"/>
</dbReference>
<evidence type="ECO:0000256" key="9">
    <source>
        <dbReference type="ARBA" id="ARBA00047899"/>
    </source>
</evidence>
<proteinExistence type="inferred from homology"/>
<evidence type="ECO:0000256" key="11">
    <source>
        <dbReference type="SAM" id="MobiDB-lite"/>
    </source>
</evidence>
<dbReference type="Gene3D" id="3.30.200.20">
    <property type="entry name" value="Phosphorylase Kinase, domain 1"/>
    <property type="match status" value="1"/>
</dbReference>
<dbReference type="GO" id="GO:0046872">
    <property type="term" value="F:metal ion binding"/>
    <property type="evidence" value="ECO:0007669"/>
    <property type="project" value="UniProtKB-KW"/>
</dbReference>
<evidence type="ECO:0000256" key="2">
    <source>
        <dbReference type="ARBA" id="ARBA00022553"/>
    </source>
</evidence>
<dbReference type="PANTHER" id="PTHR23257:SF716">
    <property type="entry name" value="KINASE SUPPRESSOR OF RAS 1"/>
    <property type="match status" value="1"/>
</dbReference>
<dbReference type="GO" id="GO:0005783">
    <property type="term" value="C:endoplasmic reticulum"/>
    <property type="evidence" value="ECO:0007669"/>
    <property type="project" value="TreeGrafter"/>
</dbReference>
<dbReference type="Pfam" id="PF07714">
    <property type="entry name" value="PK_Tyr_Ser-Thr"/>
    <property type="match status" value="1"/>
</dbReference>
<keyword evidence="5" id="KW-0547">Nucleotide-binding</keyword>
<dbReference type="PROSITE" id="PS50011">
    <property type="entry name" value="PROTEIN_KINASE_DOM"/>
    <property type="match status" value="1"/>
</dbReference>
<dbReference type="GO" id="GO:0016020">
    <property type="term" value="C:membrane"/>
    <property type="evidence" value="ECO:0007669"/>
    <property type="project" value="TreeGrafter"/>
</dbReference>
<feature type="compositionally biased region" description="Basic and acidic residues" evidence="11">
    <location>
        <begin position="342"/>
        <end position="357"/>
    </location>
</feature>
<protein>
    <recommendedName>
        <fullName evidence="16">Protein kinase domain-containing protein</fullName>
    </recommendedName>
</protein>
<comment type="catalytic activity">
    <reaction evidence="10">
        <text>L-seryl-[protein] + ATP = O-phospho-L-seryl-[protein] + ADP + H(+)</text>
        <dbReference type="Rhea" id="RHEA:17989"/>
        <dbReference type="Rhea" id="RHEA-COMP:9863"/>
        <dbReference type="Rhea" id="RHEA-COMP:11604"/>
        <dbReference type="ChEBI" id="CHEBI:15378"/>
        <dbReference type="ChEBI" id="CHEBI:29999"/>
        <dbReference type="ChEBI" id="CHEBI:30616"/>
        <dbReference type="ChEBI" id="CHEBI:83421"/>
        <dbReference type="ChEBI" id="CHEBI:456216"/>
        <dbReference type="EC" id="2.7.11.1"/>
    </reaction>
</comment>
<dbReference type="AlphaFoldDB" id="A0A643C7Y2"/>
<keyword evidence="4" id="KW-0479">Metal-binding</keyword>
<dbReference type="GO" id="GO:0005524">
    <property type="term" value="F:ATP binding"/>
    <property type="evidence" value="ECO:0007669"/>
    <property type="project" value="UniProtKB-KW"/>
</dbReference>
<reference evidence="14 15" key="1">
    <citation type="journal article" date="2019" name="PLoS ONE">
        <title>Genomic analyses reveal an absence of contemporary introgressive admixture between fin whales and blue whales, despite known hybrids.</title>
        <authorList>
            <person name="Westbury M.V."/>
            <person name="Petersen B."/>
            <person name="Lorenzen E.D."/>
        </authorList>
    </citation>
    <scope>NUCLEOTIDE SEQUENCE [LARGE SCALE GENOMIC DNA]</scope>
    <source>
        <strain evidence="14">FinWhale-01</strain>
    </source>
</reference>
<dbReference type="InterPro" id="IPR002219">
    <property type="entry name" value="PKC_DAG/PE"/>
</dbReference>
<feature type="non-terminal residue" evidence="14">
    <location>
        <position position="1"/>
    </location>
</feature>
<dbReference type="FunFam" id="1.10.510.10:FF:000107">
    <property type="entry name" value="kinase suppressor of Ras 1"/>
    <property type="match status" value="1"/>
</dbReference>
<dbReference type="CDD" id="cd14152">
    <property type="entry name" value="STKc_KSR1"/>
    <property type="match status" value="1"/>
</dbReference>
<dbReference type="InterPro" id="IPR046349">
    <property type="entry name" value="C1-like_sf"/>
</dbReference>
<dbReference type="Gene3D" id="3.30.60.20">
    <property type="match status" value="1"/>
</dbReference>
<dbReference type="GO" id="GO:0007265">
    <property type="term" value="P:Ras protein signal transduction"/>
    <property type="evidence" value="ECO:0007669"/>
    <property type="project" value="TreeGrafter"/>
</dbReference>
<dbReference type="Gene3D" id="1.10.510.10">
    <property type="entry name" value="Transferase(Phosphotransferase) domain 1"/>
    <property type="match status" value="1"/>
</dbReference>
<dbReference type="Gene3D" id="1.10.150.50">
    <property type="entry name" value="Transcription Factor, Ets-1"/>
    <property type="match status" value="1"/>
</dbReference>
<dbReference type="OrthoDB" id="774951at2759"/>
<keyword evidence="3" id="KW-0808">Transferase</keyword>
<keyword evidence="7" id="KW-0862">Zinc</keyword>
<dbReference type="PROSITE" id="PS50081">
    <property type="entry name" value="ZF_DAG_PE_2"/>
    <property type="match status" value="1"/>
</dbReference>
<evidence type="ECO:0008006" key="16">
    <source>
        <dbReference type="Google" id="ProtNLM"/>
    </source>
</evidence>
<dbReference type="PANTHER" id="PTHR23257">
    <property type="entry name" value="SERINE-THREONINE PROTEIN KINASE"/>
    <property type="match status" value="1"/>
</dbReference>
<dbReference type="GO" id="GO:0004674">
    <property type="term" value="F:protein serine/threonine kinase activity"/>
    <property type="evidence" value="ECO:0007669"/>
    <property type="project" value="UniProtKB-EC"/>
</dbReference>
<evidence type="ECO:0000259" key="13">
    <source>
        <dbReference type="PROSITE" id="PS50081"/>
    </source>
</evidence>
<gene>
    <name evidence="14" type="ORF">E2I00_014415</name>
</gene>
<feature type="compositionally biased region" description="Acidic residues" evidence="11">
    <location>
        <begin position="358"/>
        <end position="371"/>
    </location>
</feature>
<sequence length="714" mass="79891">EILCELTLDALLDMNEAKVKETLRRCGASAEECGRLQYALTCLRKVTGLGSSLLGRVGIGAQGPRSVSVSALPTSDSPNPGPGEGLADPCISLHTSGRLTPRALPSFVTPPTTPQLRRHTKLKPPRTPPPPSRKVFQLLPSFPTLTRSKSHESQLGNRIDEVSPMRSPARIPTDGTKGHRALGDTQSPGLSAALWTLLHPGPSEQFCGSTPCRFSTKSWLSQVCHVCQKSMMFGVKCKHCRLKCHNKCTKEAPACRISFLPLPRLRRTESVPSDINNPVDRAAEPHFGTLPKALTKKANAHPAFLSVKHPQYGAAYYIHHRQQFIFPDISAFPPAVPFAEADSSRLENQPKADVSEDHEVEVEDDEDEVDDLPSSRRPWRGPISRKASQTSVYLQEWDIPFEQVELGEPIGQGRWGRVHRGRWHGEVAIRLLEMDGHNQDHLKLFKKEVMNYRQTRHENVVLFMGACMNPPHLAIITSFCKGRTLHSFVRDPKTSVDINKTRQIAQEIIKGMGYLHAKGIVHKDLKSKNVFYDNGKVVITDFGLFGISGVVREGRRENQLKLSHDWLCYLAPEIVREMTPGKDEDQLPFSKAADVYAFGTVWYELQARDWPLKNQAAEALIWQIGSGEGMKRVLASVSLGKEVTEILSTCWAFDLQERPSFPLLMDMLEKLPKLNRRLSHPGHFWKSADINSNKVVPRFERFGLGILESSNPKM</sequence>
<dbReference type="Proteomes" id="UP000437017">
    <property type="component" value="Unassembled WGS sequence"/>
</dbReference>
<evidence type="ECO:0000256" key="3">
    <source>
        <dbReference type="ARBA" id="ARBA00022679"/>
    </source>
</evidence>
<dbReference type="InterPro" id="IPR013761">
    <property type="entry name" value="SAM/pointed_sf"/>
</dbReference>
<comment type="caution">
    <text evidence="14">The sequence shown here is derived from an EMBL/GenBank/DDBJ whole genome shotgun (WGS) entry which is preliminary data.</text>
</comment>